<dbReference type="Gene3D" id="3.40.420.10">
    <property type="entry name" value="Ricin (A subunit), domain 1"/>
    <property type="match status" value="1"/>
</dbReference>
<dbReference type="PANTHER" id="PTHR33453:SF9">
    <property type="entry name" value="ALBUMIN B-32"/>
    <property type="match status" value="1"/>
</dbReference>
<protein>
    <recommendedName>
        <fullName evidence="3">rRNA N-glycosylase</fullName>
        <ecNumber evidence="3">3.2.2.22</ecNumber>
    </recommendedName>
    <alternativeName>
        <fullName evidence="6">rRNA N-glycosidase</fullName>
    </alternativeName>
</protein>
<dbReference type="InterPro" id="IPR001574">
    <property type="entry name" value="Ribosome_inactivat_prot"/>
</dbReference>
<evidence type="ECO:0000259" key="8">
    <source>
        <dbReference type="Pfam" id="PF20241"/>
    </source>
</evidence>
<dbReference type="OrthoDB" id="4927890at2759"/>
<keyword evidence="4" id="KW-0378">Hydrolase</keyword>
<dbReference type="InterPro" id="IPR017989">
    <property type="entry name" value="Ribosome_inactivat_1/2"/>
</dbReference>
<evidence type="ECO:0000256" key="5">
    <source>
        <dbReference type="ARBA" id="ARBA00022821"/>
    </source>
</evidence>
<keyword evidence="5" id="KW-0611">Plant defense</keyword>
<comment type="caution">
    <text evidence="9">The sequence shown here is derived from an EMBL/GenBank/DDBJ whole genome shotgun (WGS) entry which is preliminary data.</text>
</comment>
<feature type="signal peptide" evidence="7">
    <location>
        <begin position="1"/>
        <end position="27"/>
    </location>
</feature>
<name>A0A2S7YAE3_BEABA</name>
<dbReference type="Pfam" id="PF20241">
    <property type="entry name" value="DUF6598"/>
    <property type="match status" value="1"/>
</dbReference>
<dbReference type="Pfam" id="PF00161">
    <property type="entry name" value="RIP"/>
    <property type="match status" value="1"/>
</dbReference>
<evidence type="ECO:0000313" key="9">
    <source>
        <dbReference type="EMBL" id="PQK12994.1"/>
    </source>
</evidence>
<dbReference type="InterPro" id="IPR016138">
    <property type="entry name" value="Ribosome_inactivat_prot_sub1"/>
</dbReference>
<dbReference type="GO" id="GO:0030598">
    <property type="term" value="F:rRNA N-glycosylase activity"/>
    <property type="evidence" value="ECO:0007669"/>
    <property type="project" value="UniProtKB-EC"/>
</dbReference>
<dbReference type="EMBL" id="JRHA01000003">
    <property type="protein sequence ID" value="PQK12994.1"/>
    <property type="molecule type" value="Genomic_DNA"/>
</dbReference>
<proteinExistence type="inferred from homology"/>
<dbReference type="EC" id="3.2.2.22" evidence="3"/>
<feature type="chain" id="PRO_5015723745" description="rRNA N-glycosylase" evidence="7">
    <location>
        <begin position="28"/>
        <end position="559"/>
    </location>
</feature>
<reference evidence="9 10" key="1">
    <citation type="submission" date="2016-07" db="EMBL/GenBank/DDBJ databases">
        <title>Comparative genomics of the entomopathogenic fungus Beauveria bassiana.</title>
        <authorList>
            <person name="Valero Jimenez C.A."/>
            <person name="Zwaan B.J."/>
            <person name="Van Kan J.A."/>
            <person name="Takken W."/>
            <person name="Debets A.J."/>
            <person name="Schoustra S.E."/>
            <person name="Koenraadt C.J."/>
        </authorList>
    </citation>
    <scope>NUCLEOTIDE SEQUENCE [LARGE SCALE GENOMIC DNA]</scope>
    <source>
        <strain evidence="9 10">ARSEF 8028</strain>
    </source>
</reference>
<dbReference type="PRINTS" id="PR00396">
    <property type="entry name" value="SHIGARICIN"/>
</dbReference>
<evidence type="ECO:0000313" key="10">
    <source>
        <dbReference type="Proteomes" id="UP000237441"/>
    </source>
</evidence>
<dbReference type="GO" id="GO:0006952">
    <property type="term" value="P:defense response"/>
    <property type="evidence" value="ECO:0007669"/>
    <property type="project" value="UniProtKB-KW"/>
</dbReference>
<dbReference type="GO" id="GO:0017148">
    <property type="term" value="P:negative regulation of translation"/>
    <property type="evidence" value="ECO:0007669"/>
    <property type="project" value="InterPro"/>
</dbReference>
<evidence type="ECO:0000256" key="7">
    <source>
        <dbReference type="SAM" id="SignalP"/>
    </source>
</evidence>
<evidence type="ECO:0000256" key="6">
    <source>
        <dbReference type="ARBA" id="ARBA00030788"/>
    </source>
</evidence>
<comment type="catalytic activity">
    <reaction evidence="1">
        <text>Endohydrolysis of the N-glycosidic bond at one specific adenosine on the 28S rRNA.</text>
        <dbReference type="EC" id="3.2.2.22"/>
    </reaction>
</comment>
<dbReference type="AlphaFoldDB" id="A0A2S7YAE3"/>
<dbReference type="PANTHER" id="PTHR33453">
    <property type="match status" value="1"/>
</dbReference>
<evidence type="ECO:0000256" key="1">
    <source>
        <dbReference type="ARBA" id="ARBA00000237"/>
    </source>
</evidence>
<evidence type="ECO:0000256" key="2">
    <source>
        <dbReference type="ARBA" id="ARBA00008544"/>
    </source>
</evidence>
<accession>A0A2S7YAE3</accession>
<keyword evidence="7" id="KW-0732">Signal</keyword>
<gene>
    <name evidence="9" type="ORF">BB8028_0003g16080</name>
</gene>
<dbReference type="SUPFAM" id="SSF56371">
    <property type="entry name" value="Ribosome inactivating proteins (RIP)"/>
    <property type="match status" value="1"/>
</dbReference>
<comment type="similarity">
    <text evidence="2">Belongs to the ribosome-inactivating protein family. Type 1 RIP subfamily.</text>
</comment>
<dbReference type="InterPro" id="IPR036041">
    <property type="entry name" value="Ribosome-inact_prot_sf"/>
</dbReference>
<dbReference type="Proteomes" id="UP000237441">
    <property type="component" value="Unassembled WGS sequence"/>
</dbReference>
<organism evidence="9 10">
    <name type="scientific">Beauveria bassiana</name>
    <name type="common">White muscardine disease fungus</name>
    <name type="synonym">Tritirachium shiotae</name>
    <dbReference type="NCBI Taxonomy" id="176275"/>
    <lineage>
        <taxon>Eukaryota</taxon>
        <taxon>Fungi</taxon>
        <taxon>Dikarya</taxon>
        <taxon>Ascomycota</taxon>
        <taxon>Pezizomycotina</taxon>
        <taxon>Sordariomycetes</taxon>
        <taxon>Hypocreomycetidae</taxon>
        <taxon>Hypocreales</taxon>
        <taxon>Cordycipitaceae</taxon>
        <taxon>Beauveria</taxon>
    </lineage>
</organism>
<feature type="domain" description="DUF6598" evidence="8">
    <location>
        <begin position="314"/>
        <end position="554"/>
    </location>
</feature>
<evidence type="ECO:0000256" key="4">
    <source>
        <dbReference type="ARBA" id="ARBA00022801"/>
    </source>
</evidence>
<dbReference type="InterPro" id="IPR046533">
    <property type="entry name" value="DUF6598"/>
</dbReference>
<sequence>MMKGSSAAMLFRFLCFILALLVSTAHAIPTPSELQPRAAAAEKIPPRSFDLDTQGTDGYTKFLEDLRTELAACRRSEALRVLPPQTLNPTADTVDWFDLGLHTGGFTITVRLRADNLYLLGYRVEPFANSVWRAFSDAQQLISGSTALPGGFTYSRLETQAGLRRPELPLGLSALRGAVSYLATHPQDPSNEEEKKSLAKALLVVVQMLCEAMRFRLIGDHVAAESAQITERMTRLENDWADISEAVLRGDTTYTDSTPLLANENQMQKWELRTLAAAIAILGLALQPSLPGPRLMEMKTRQDQCGATPQGRTLLEVYFVRIDNIDNEDPGDLYGSITATDALGTDTLWKQDPSFKIKPGQDVPLTGPSRPISGSGAFSIDLDLWDHDSWPDPSFDDQVALGSVQWNPEDPSNKYDTTHYQQITGNSGSASVRYAVLQRAVTAQVSVVLAKGDENPDDVCGTITAGTRLDKVVLFDVACESGKTVSVSEGSPVPLRRSVLAVSLDDSLTIEARLWDWDQVSSNDEIANGSEAFAAKADTKKTISGASGRVDVSVEWVEL</sequence>
<evidence type="ECO:0000256" key="3">
    <source>
        <dbReference type="ARBA" id="ARBA00012001"/>
    </source>
</evidence>